<evidence type="ECO:0000313" key="1">
    <source>
        <dbReference type="EMBL" id="MEN3535127.1"/>
    </source>
</evidence>
<protein>
    <recommendedName>
        <fullName evidence="3">Transglutaminase domain-containing protein</fullName>
    </recommendedName>
</protein>
<proteinExistence type="predicted"/>
<evidence type="ECO:0008006" key="3">
    <source>
        <dbReference type="Google" id="ProtNLM"/>
    </source>
</evidence>
<reference evidence="1 2" key="1">
    <citation type="submission" date="2024-05" db="EMBL/GenBank/DDBJ databases">
        <title>Microbispora sp.ZYX-F-249.</title>
        <authorList>
            <person name="Xie H."/>
        </authorList>
    </citation>
    <scope>NUCLEOTIDE SEQUENCE [LARGE SCALE GENOMIC DNA]</scope>
    <source>
        <strain evidence="1 2">ZYX-F-249</strain>
    </source>
</reference>
<dbReference type="EMBL" id="JBDJAW010000005">
    <property type="protein sequence ID" value="MEN3535127.1"/>
    <property type="molecule type" value="Genomic_DNA"/>
</dbReference>
<keyword evidence="2" id="KW-1185">Reference proteome</keyword>
<comment type="caution">
    <text evidence="1">The sequence shown here is derived from an EMBL/GenBank/DDBJ whole genome shotgun (WGS) entry which is preliminary data.</text>
</comment>
<dbReference type="RefSeq" id="WP_346225191.1">
    <property type="nucleotide sequence ID" value="NZ_JBDJAW010000005.1"/>
</dbReference>
<gene>
    <name evidence="1" type="ORF">AAH991_08455</name>
</gene>
<dbReference type="Proteomes" id="UP001447516">
    <property type="component" value="Unassembled WGS sequence"/>
</dbReference>
<evidence type="ECO:0000313" key="2">
    <source>
        <dbReference type="Proteomes" id="UP001447516"/>
    </source>
</evidence>
<organism evidence="1 2">
    <name type="scientific">Microbispora maris</name>
    <dbReference type="NCBI Taxonomy" id="3144104"/>
    <lineage>
        <taxon>Bacteria</taxon>
        <taxon>Bacillati</taxon>
        <taxon>Actinomycetota</taxon>
        <taxon>Actinomycetes</taxon>
        <taxon>Streptosporangiales</taxon>
        <taxon>Streptosporangiaceae</taxon>
        <taxon>Microbispora</taxon>
    </lineage>
</organism>
<sequence>MDGLRDPDVETFVGVMGTRIRADAEMVGVDLRTLEIQVRLHLPRLSRPAIAGWSPDKVYEEIRLQAVVRAAQVRQSAEDAAYQAHASVLLNVHKAHRDLSLSFTDGYRTCLRFTEVRPSVGHLVQSRLHYLHSERADTVAQFGLFLPGATMPLTYVAFSRCDRQYVLDALTGHGLDVSPDRITVLTRMHGLAGIPANLMSLTIAHAVRRIRAENAGDYVITAYNPMLGFDGTAFLASGFTPIALSPVAYRYDDKGLFQTRRISGDSVPQLLDTPDNVLMVLGVTTAAKRCVAGIGDLIRVSHRTHSGGDHVRPVEADFTAPEWTARLLGYRRMLEPCWSERTAHPRYQEPPGAAGDPRGQCGVTSVWLARRLRADLLLEPVYCYGRLRVGRDDAEDVSHHCWVEIGPSHDPRRFVIDLTGDQSEGVREPIILGEHRALADRGLRYETAARLRLDELPKDRVWPRFLAMEDRLREVPR</sequence>
<accession>A0ABV0ALQ3</accession>
<name>A0ABV0ALQ3_9ACTN</name>